<dbReference type="Proteomes" id="UP000516421">
    <property type="component" value="Chromosome"/>
</dbReference>
<sequence length="114" mass="12298">MLFLTTLTPLLFPRAGIGIAAGITFVLRLIPFGIKSILKDNKLIADLAAWIPMGAILILGVYVMAEIDYSSTTTALPYLIAAVVTVVVHLWRKNIALSLLLGTATCVVLANWVF</sequence>
<evidence type="ECO:0000313" key="2">
    <source>
        <dbReference type="EMBL" id="QNV40517.1"/>
    </source>
</evidence>
<dbReference type="Pfam" id="PF05437">
    <property type="entry name" value="AzlD"/>
    <property type="match status" value="1"/>
</dbReference>
<reference evidence="2 3" key="1">
    <citation type="submission" date="2020-09" db="EMBL/GenBank/DDBJ databases">
        <title>Investigation of environmental microbe.</title>
        <authorList>
            <person name="Ou Y."/>
            <person name="Kang Q."/>
        </authorList>
    </citation>
    <scope>NUCLEOTIDE SEQUENCE [LARGE SCALE GENOMIC DNA]</scope>
    <source>
        <strain evidence="2 3">KJZ-9</strain>
    </source>
</reference>
<feature type="transmembrane region" description="Helical" evidence="1">
    <location>
        <begin position="43"/>
        <end position="63"/>
    </location>
</feature>
<dbReference type="RefSeq" id="WP_190618101.1">
    <property type="nucleotide sequence ID" value="NZ_CP061538.1"/>
</dbReference>
<keyword evidence="1" id="KW-1133">Transmembrane helix</keyword>
<keyword evidence="1" id="KW-0812">Transmembrane</keyword>
<feature type="transmembrane region" description="Helical" evidence="1">
    <location>
        <begin position="12"/>
        <end position="31"/>
    </location>
</feature>
<protein>
    <submittedName>
        <fullName evidence="2">AzlD domain-containing protein</fullName>
    </submittedName>
</protein>
<name>A0A7H2BLH1_9MICC</name>
<gene>
    <name evidence="2" type="ORF">IDM48_03645</name>
</gene>
<dbReference type="EMBL" id="CP061538">
    <property type="protein sequence ID" value="QNV40517.1"/>
    <property type="molecule type" value="Genomic_DNA"/>
</dbReference>
<dbReference type="InterPro" id="IPR008407">
    <property type="entry name" value="Brnchd-chn_aa_trnsp_AzlD"/>
</dbReference>
<feature type="transmembrane region" description="Helical" evidence="1">
    <location>
        <begin position="95"/>
        <end position="113"/>
    </location>
</feature>
<accession>A0A7H2BLH1</accession>
<organism evidence="2 3">
    <name type="scientific">Rothia amarae</name>
    <dbReference type="NCBI Taxonomy" id="169480"/>
    <lineage>
        <taxon>Bacteria</taxon>
        <taxon>Bacillati</taxon>
        <taxon>Actinomycetota</taxon>
        <taxon>Actinomycetes</taxon>
        <taxon>Micrococcales</taxon>
        <taxon>Micrococcaceae</taxon>
        <taxon>Rothia</taxon>
    </lineage>
</organism>
<keyword evidence="1" id="KW-0472">Membrane</keyword>
<dbReference type="AlphaFoldDB" id="A0A7H2BLH1"/>
<feature type="transmembrane region" description="Helical" evidence="1">
    <location>
        <begin position="69"/>
        <end position="88"/>
    </location>
</feature>
<evidence type="ECO:0000256" key="1">
    <source>
        <dbReference type="SAM" id="Phobius"/>
    </source>
</evidence>
<evidence type="ECO:0000313" key="3">
    <source>
        <dbReference type="Proteomes" id="UP000516421"/>
    </source>
</evidence>
<dbReference type="KEGG" id="rama:IDM48_03645"/>
<proteinExistence type="predicted"/>
<keyword evidence="3" id="KW-1185">Reference proteome</keyword>